<dbReference type="InterPro" id="IPR004715">
    <property type="entry name" value="PTS_IIA_fruc"/>
</dbReference>
<evidence type="ECO:0000256" key="5">
    <source>
        <dbReference type="ARBA" id="ARBA00022597"/>
    </source>
</evidence>
<dbReference type="Pfam" id="PF00359">
    <property type="entry name" value="PTS_EIIA_2"/>
    <property type="match status" value="1"/>
</dbReference>
<keyword evidence="3" id="KW-1003">Cell membrane</keyword>
<feature type="transmembrane region" description="Helical" evidence="11">
    <location>
        <begin position="388"/>
        <end position="414"/>
    </location>
</feature>
<keyword evidence="8 11" id="KW-0812">Transmembrane</keyword>
<dbReference type="CDD" id="cd05569">
    <property type="entry name" value="PTS_IIB_fructose"/>
    <property type="match status" value="1"/>
</dbReference>
<evidence type="ECO:0000259" key="12">
    <source>
        <dbReference type="PROSITE" id="PS51094"/>
    </source>
</evidence>
<evidence type="ECO:0000256" key="3">
    <source>
        <dbReference type="ARBA" id="ARBA00022475"/>
    </source>
</evidence>
<dbReference type="Proteomes" id="UP000534332">
    <property type="component" value="Unassembled WGS sequence"/>
</dbReference>
<evidence type="ECO:0000256" key="4">
    <source>
        <dbReference type="ARBA" id="ARBA00022553"/>
    </source>
</evidence>
<dbReference type="InterPro" id="IPR003501">
    <property type="entry name" value="PTS_EIIB_2/3"/>
</dbReference>
<dbReference type="PROSITE" id="PS51104">
    <property type="entry name" value="PTS_EIIC_TYPE_2"/>
    <property type="match status" value="1"/>
</dbReference>
<dbReference type="FunFam" id="3.40.50.2300:FF:000014">
    <property type="entry name" value="PTS system fructose-like transporter subunit IIB"/>
    <property type="match status" value="1"/>
</dbReference>
<dbReference type="NCBIfam" id="TIGR01427">
    <property type="entry name" value="PTS_IIC_fructo"/>
    <property type="match status" value="1"/>
</dbReference>
<dbReference type="FunFam" id="3.40.930.10:FF:000025">
    <property type="entry name" value="PTS 2-O-a-mannosyl-D-glycerate transporter subunit IIABC"/>
    <property type="match status" value="1"/>
</dbReference>
<dbReference type="NCBIfam" id="NF007293">
    <property type="entry name" value="PRK09765.1"/>
    <property type="match status" value="1"/>
</dbReference>
<evidence type="ECO:0000256" key="8">
    <source>
        <dbReference type="ARBA" id="ARBA00022692"/>
    </source>
</evidence>
<organism evidence="15 16">
    <name type="scientific">Escherichia coli</name>
    <dbReference type="NCBI Taxonomy" id="562"/>
    <lineage>
        <taxon>Bacteria</taxon>
        <taxon>Pseudomonadati</taxon>
        <taxon>Pseudomonadota</taxon>
        <taxon>Gammaproteobacteria</taxon>
        <taxon>Enterobacterales</taxon>
        <taxon>Enterobacteriaceae</taxon>
        <taxon>Escherichia</taxon>
    </lineage>
</organism>
<evidence type="ECO:0000256" key="7">
    <source>
        <dbReference type="ARBA" id="ARBA00022683"/>
    </source>
</evidence>
<keyword evidence="10 11" id="KW-0472">Membrane</keyword>
<dbReference type="GO" id="GO:0022877">
    <property type="term" value="F:protein-N(PI)-phosphohistidine-fructose phosphotransferase system transporter activity"/>
    <property type="evidence" value="ECO:0007669"/>
    <property type="project" value="InterPro"/>
</dbReference>
<keyword evidence="9 11" id="KW-1133">Transmembrane helix</keyword>
<dbReference type="InterPro" id="IPR013014">
    <property type="entry name" value="PTS_EIIC_2"/>
</dbReference>
<evidence type="ECO:0000256" key="6">
    <source>
        <dbReference type="ARBA" id="ARBA00022679"/>
    </source>
</evidence>
<name>A0AAN3H487_ECOLX</name>
<feature type="transmembrane region" description="Helical" evidence="11">
    <location>
        <begin position="357"/>
        <end position="376"/>
    </location>
</feature>
<gene>
    <name evidence="15" type="primary">mngA</name>
    <name evidence="15" type="ORF">BRV02_004092</name>
</gene>
<accession>A0AAN3H487</accession>
<feature type="transmembrane region" description="Helical" evidence="11">
    <location>
        <begin position="434"/>
        <end position="454"/>
    </location>
</feature>
<dbReference type="PROSITE" id="PS51099">
    <property type="entry name" value="PTS_EIIB_TYPE_2"/>
    <property type="match status" value="1"/>
</dbReference>
<keyword evidence="5" id="KW-0762">Sugar transport</keyword>
<feature type="transmembrane region" description="Helical" evidence="11">
    <location>
        <begin position="310"/>
        <end position="337"/>
    </location>
</feature>
<dbReference type="InterPro" id="IPR002178">
    <property type="entry name" value="PTS_EIIA_type-2_dom"/>
</dbReference>
<comment type="caution">
    <text evidence="15">The sequence shown here is derived from an EMBL/GenBank/DDBJ whole genome shotgun (WGS) entry which is preliminary data.</text>
</comment>
<reference evidence="15 16" key="1">
    <citation type="submission" date="2020-02" db="EMBL/GenBank/DDBJ databases">
        <authorList>
            <person name="Ashton P.M."/>
            <person name="Dallman T."/>
            <person name="Nair S."/>
            <person name="De Pinna E."/>
            <person name="Peters T."/>
            <person name="Grant K."/>
        </authorList>
    </citation>
    <scope>NUCLEOTIDE SEQUENCE [LARGE SCALE GENOMIC DNA]</scope>
    <source>
        <strain evidence="15 16">188143</strain>
    </source>
</reference>
<evidence type="ECO:0000256" key="1">
    <source>
        <dbReference type="ARBA" id="ARBA00004429"/>
    </source>
</evidence>
<dbReference type="PANTHER" id="PTHR30505">
    <property type="entry name" value="FRUCTOSE-LIKE PERMEASE"/>
    <property type="match status" value="1"/>
</dbReference>
<evidence type="ECO:0000313" key="15">
    <source>
        <dbReference type="EMBL" id="EFG2162957.1"/>
    </source>
</evidence>
<evidence type="ECO:0000259" key="13">
    <source>
        <dbReference type="PROSITE" id="PS51099"/>
    </source>
</evidence>
<dbReference type="PANTHER" id="PTHR30505:SF28">
    <property type="entry name" value="PTS SYSTEM 2-O-ALPHA-MANNOSYL-D-GLYCERATE-SPECIFIC EIIABC COMPONENT"/>
    <property type="match status" value="1"/>
</dbReference>
<keyword evidence="2" id="KW-0813">Transport</keyword>
<dbReference type="GO" id="GO:0005886">
    <property type="term" value="C:plasma membrane"/>
    <property type="evidence" value="ECO:0007669"/>
    <property type="project" value="UniProtKB-SubCell"/>
</dbReference>
<evidence type="ECO:0000256" key="11">
    <source>
        <dbReference type="SAM" id="Phobius"/>
    </source>
</evidence>
<evidence type="ECO:0000259" key="14">
    <source>
        <dbReference type="PROSITE" id="PS51104"/>
    </source>
</evidence>
<feature type="domain" description="PTS EIIA type-2" evidence="12">
    <location>
        <begin position="25"/>
        <end position="171"/>
    </location>
</feature>
<dbReference type="GO" id="GO:0005351">
    <property type="term" value="F:carbohydrate:proton symporter activity"/>
    <property type="evidence" value="ECO:0007669"/>
    <property type="project" value="InterPro"/>
</dbReference>
<dbReference type="GO" id="GO:0009401">
    <property type="term" value="P:phosphoenolpyruvate-dependent sugar phosphotransferase system"/>
    <property type="evidence" value="ECO:0007669"/>
    <property type="project" value="UniProtKB-KW"/>
</dbReference>
<dbReference type="AlphaFoldDB" id="A0AAN3H487"/>
<feature type="transmembrane region" description="Helical" evidence="11">
    <location>
        <begin position="574"/>
        <end position="596"/>
    </location>
</feature>
<keyword evidence="6" id="KW-0808">Transferase</keyword>
<feature type="domain" description="PTS EIIB type-2" evidence="13">
    <location>
        <begin position="186"/>
        <end position="282"/>
    </location>
</feature>
<evidence type="ECO:0000256" key="9">
    <source>
        <dbReference type="ARBA" id="ARBA00022989"/>
    </source>
</evidence>
<dbReference type="SUPFAM" id="SSF55804">
    <property type="entry name" value="Phoshotransferase/anion transport protein"/>
    <property type="match status" value="1"/>
</dbReference>
<dbReference type="InterPro" id="IPR013011">
    <property type="entry name" value="PTS_EIIB_2"/>
</dbReference>
<dbReference type="Gene3D" id="3.40.50.2300">
    <property type="match status" value="1"/>
</dbReference>
<dbReference type="GO" id="GO:0090563">
    <property type="term" value="F:protein-phosphocysteine-sugar phosphotransferase activity"/>
    <property type="evidence" value="ECO:0007669"/>
    <property type="project" value="TreeGrafter"/>
</dbReference>
<feature type="transmembrane region" description="Helical" evidence="11">
    <location>
        <begin position="466"/>
        <end position="486"/>
    </location>
</feature>
<evidence type="ECO:0000256" key="10">
    <source>
        <dbReference type="ARBA" id="ARBA00023136"/>
    </source>
</evidence>
<keyword evidence="7" id="KW-0598">Phosphotransferase system</keyword>
<dbReference type="InterPro" id="IPR016152">
    <property type="entry name" value="PTrfase/Anion_transptr"/>
</dbReference>
<dbReference type="InterPro" id="IPR003352">
    <property type="entry name" value="PTS_EIIC"/>
</dbReference>
<proteinExistence type="predicted"/>
<dbReference type="InterPro" id="IPR050864">
    <property type="entry name" value="Bacterial_PTS_Sugar_Transport"/>
</dbReference>
<comment type="subcellular location">
    <subcellularLocation>
        <location evidence="1">Cell inner membrane</location>
        <topology evidence="1">Multi-pass membrane protein</topology>
    </subcellularLocation>
</comment>
<protein>
    <submittedName>
        <fullName evidence="15">PTS 2-O-a-mannosyl-D-glycerate transporter subunit IIABC</fullName>
    </submittedName>
</protein>
<dbReference type="InterPro" id="IPR036095">
    <property type="entry name" value="PTS_EIIB-like_sf"/>
</dbReference>
<dbReference type="Pfam" id="PF02378">
    <property type="entry name" value="PTS_EIIC"/>
    <property type="match status" value="1"/>
</dbReference>
<dbReference type="InterPro" id="IPR006327">
    <property type="entry name" value="PTS_IIC_fruc"/>
</dbReference>
<feature type="transmembrane region" description="Helical" evidence="11">
    <location>
        <begin position="498"/>
        <end position="518"/>
    </location>
</feature>
<dbReference type="Gene3D" id="3.40.930.10">
    <property type="entry name" value="Mannitol-specific EII, Chain A"/>
    <property type="match status" value="1"/>
</dbReference>
<dbReference type="PROSITE" id="PS00372">
    <property type="entry name" value="PTS_EIIA_TYPE_2_HIS"/>
    <property type="match status" value="1"/>
</dbReference>
<dbReference type="EMBL" id="AASSGK010000036">
    <property type="protein sequence ID" value="EFG2162957.1"/>
    <property type="molecule type" value="Genomic_DNA"/>
</dbReference>
<dbReference type="NCBIfam" id="TIGR00848">
    <property type="entry name" value="fruA"/>
    <property type="match status" value="1"/>
</dbReference>
<evidence type="ECO:0000313" key="16">
    <source>
        <dbReference type="Proteomes" id="UP000534332"/>
    </source>
</evidence>
<dbReference type="SUPFAM" id="SSF52794">
    <property type="entry name" value="PTS system IIB component-like"/>
    <property type="match status" value="1"/>
</dbReference>
<dbReference type="PROSITE" id="PS51094">
    <property type="entry name" value="PTS_EIIA_TYPE_2"/>
    <property type="match status" value="1"/>
</dbReference>
<dbReference type="NCBIfam" id="TIGR00829">
    <property type="entry name" value="FRU"/>
    <property type="match status" value="1"/>
</dbReference>
<feature type="transmembrane region" description="Helical" evidence="11">
    <location>
        <begin position="616"/>
        <end position="641"/>
    </location>
</feature>
<keyword evidence="4" id="KW-0597">Phosphoprotein</keyword>
<sequence>MVLFYRAHWRDYKNDQVRIMMNLTTLTHRDALCLNARFTSREEAIHALTQRLAALGKISSTEQFLEEVYRRESLGPTALGEGLAVPHGKTAAVKEAAFAVATLSEPLQWEGVDGPEAVDLVVLLAIPPNEAGTTHMQLLTALTTRLADDEIRARIQSATTPDELLSALDDKGDTQPSASFSNAPTIVCVTACPAGIAHTYMAAEYLEKAGRKLGVNVYVEKQGANGIEGRLTADQLNSATACIFAAEAAIKESERFNGIPALSVRVAEPIRHAEALMQQALTLKRSDETRTVQQDTQPVKSVKTELKQALLSGISFAVPLIVAGGTVLAVAVLLSQIFGLQDLFNEENSWLWMYRKLGGGLLGILMVPVLAAYTAYSLADKPALAPGFAAGLAANMIGSGFLGAVVGGLIAGYLMRWVKNHLRLSSKFNGFLTFYLYPVLGTLGAGSLMLFVVGEPVAWINNSLTAWLNGLSGSNALLLGAILGFMCSFDLGGPVNKAAYAFCLGAMANGVYGPYAIFASVKMVSAFTVTASTMLAPRLFKEFEIETGKSTWLLGLAGITEGAIPMAIEDPLRVIGSFVLGSMVTGAIVGAMNIGLSTPGAGIFSLFLLHDNGAGGVMAAIGWFGAALVGAAISTAILLIWRRHAVKHGNYLTDGVMP</sequence>
<dbReference type="Pfam" id="PF02302">
    <property type="entry name" value="PTS_IIB"/>
    <property type="match status" value="1"/>
</dbReference>
<dbReference type="CDD" id="cd00211">
    <property type="entry name" value="PTS_IIA_fru"/>
    <property type="match status" value="1"/>
</dbReference>
<evidence type="ECO:0000256" key="2">
    <source>
        <dbReference type="ARBA" id="ARBA00022448"/>
    </source>
</evidence>
<dbReference type="InterPro" id="IPR003353">
    <property type="entry name" value="PTS_IIB_fruc"/>
</dbReference>
<feature type="domain" description="PTS EIIC type-2" evidence="14">
    <location>
        <begin position="306"/>
        <end position="641"/>
    </location>
</feature>